<keyword evidence="3" id="KW-1185">Reference proteome</keyword>
<evidence type="ECO:0000313" key="2">
    <source>
        <dbReference type="EMBL" id="PON94357.1"/>
    </source>
</evidence>
<proteinExistence type="predicted"/>
<gene>
    <name evidence="2" type="ORF">TorRG33x02_098310</name>
</gene>
<dbReference type="EMBL" id="JXTC01000052">
    <property type="protein sequence ID" value="PON94357.1"/>
    <property type="molecule type" value="Genomic_DNA"/>
</dbReference>
<protein>
    <submittedName>
        <fullName evidence="2">Uncharacterized protein</fullName>
    </submittedName>
</protein>
<name>A0A2P5F991_TREOI</name>
<dbReference type="OrthoDB" id="10338388at2759"/>
<dbReference type="AlphaFoldDB" id="A0A2P5F991"/>
<accession>A0A2P5F991</accession>
<dbReference type="InParanoid" id="A0A2P5F991"/>
<dbReference type="Proteomes" id="UP000237000">
    <property type="component" value="Unassembled WGS sequence"/>
</dbReference>
<keyword evidence="1" id="KW-0472">Membrane</keyword>
<reference evidence="3" key="1">
    <citation type="submission" date="2016-06" db="EMBL/GenBank/DDBJ databases">
        <title>Parallel loss of symbiosis genes in relatives of nitrogen-fixing non-legume Parasponia.</title>
        <authorList>
            <person name="Van Velzen R."/>
            <person name="Holmer R."/>
            <person name="Bu F."/>
            <person name="Rutten L."/>
            <person name="Van Zeijl A."/>
            <person name="Liu W."/>
            <person name="Santuari L."/>
            <person name="Cao Q."/>
            <person name="Sharma T."/>
            <person name="Shen D."/>
            <person name="Roswanjaya Y."/>
            <person name="Wardhani T."/>
            <person name="Kalhor M.S."/>
            <person name="Jansen J."/>
            <person name="Van den Hoogen J."/>
            <person name="Gungor B."/>
            <person name="Hartog M."/>
            <person name="Hontelez J."/>
            <person name="Verver J."/>
            <person name="Yang W.-C."/>
            <person name="Schijlen E."/>
            <person name="Repin R."/>
            <person name="Schilthuizen M."/>
            <person name="Schranz E."/>
            <person name="Heidstra R."/>
            <person name="Miyata K."/>
            <person name="Fedorova E."/>
            <person name="Kohlen W."/>
            <person name="Bisseling T."/>
            <person name="Smit S."/>
            <person name="Geurts R."/>
        </authorList>
    </citation>
    <scope>NUCLEOTIDE SEQUENCE [LARGE SCALE GENOMIC DNA]</scope>
    <source>
        <strain evidence="3">cv. RG33-2</strain>
    </source>
</reference>
<evidence type="ECO:0000313" key="3">
    <source>
        <dbReference type="Proteomes" id="UP000237000"/>
    </source>
</evidence>
<evidence type="ECO:0000256" key="1">
    <source>
        <dbReference type="SAM" id="Phobius"/>
    </source>
</evidence>
<feature type="transmembrane region" description="Helical" evidence="1">
    <location>
        <begin position="12"/>
        <end position="30"/>
    </location>
</feature>
<organism evidence="2 3">
    <name type="scientific">Trema orientale</name>
    <name type="common">Charcoal tree</name>
    <name type="synonym">Celtis orientalis</name>
    <dbReference type="NCBI Taxonomy" id="63057"/>
    <lineage>
        <taxon>Eukaryota</taxon>
        <taxon>Viridiplantae</taxon>
        <taxon>Streptophyta</taxon>
        <taxon>Embryophyta</taxon>
        <taxon>Tracheophyta</taxon>
        <taxon>Spermatophyta</taxon>
        <taxon>Magnoliopsida</taxon>
        <taxon>eudicotyledons</taxon>
        <taxon>Gunneridae</taxon>
        <taxon>Pentapetalae</taxon>
        <taxon>rosids</taxon>
        <taxon>fabids</taxon>
        <taxon>Rosales</taxon>
        <taxon>Cannabaceae</taxon>
        <taxon>Trema</taxon>
    </lineage>
</organism>
<sequence>MNSGISYLKLRLFSFLLESLIGVGVPNFAVSPLESFFSY</sequence>
<comment type="caution">
    <text evidence="2">The sequence shown here is derived from an EMBL/GenBank/DDBJ whole genome shotgun (WGS) entry which is preliminary data.</text>
</comment>
<keyword evidence="1" id="KW-1133">Transmembrane helix</keyword>
<keyword evidence="1" id="KW-0812">Transmembrane</keyword>